<dbReference type="Gene3D" id="2.130.10.10">
    <property type="entry name" value="YVTN repeat-like/Quinoprotein amine dehydrogenase"/>
    <property type="match status" value="1"/>
</dbReference>
<gene>
    <name evidence="5" type="ORF">N0V89_010559</name>
</gene>
<feature type="compositionally biased region" description="Basic residues" evidence="4">
    <location>
        <begin position="373"/>
        <end position="383"/>
    </location>
</feature>
<evidence type="ECO:0000256" key="4">
    <source>
        <dbReference type="SAM" id="MobiDB-lite"/>
    </source>
</evidence>
<evidence type="ECO:0000256" key="2">
    <source>
        <dbReference type="ARBA" id="ARBA00022737"/>
    </source>
</evidence>
<keyword evidence="6" id="KW-1185">Reference proteome</keyword>
<dbReference type="Proteomes" id="UP001140513">
    <property type="component" value="Unassembled WGS sequence"/>
</dbReference>
<dbReference type="EMBL" id="JAPEUX010000008">
    <property type="protein sequence ID" value="KAJ4346628.1"/>
    <property type="molecule type" value="Genomic_DNA"/>
</dbReference>
<name>A0A9W9C6P2_9PLEO</name>
<keyword evidence="1 3" id="KW-0853">WD repeat</keyword>
<evidence type="ECO:0000313" key="6">
    <source>
        <dbReference type="Proteomes" id="UP001140513"/>
    </source>
</evidence>
<dbReference type="SUPFAM" id="SSF50978">
    <property type="entry name" value="WD40 repeat-like"/>
    <property type="match status" value="1"/>
</dbReference>
<dbReference type="InterPro" id="IPR039328">
    <property type="entry name" value="WDR89"/>
</dbReference>
<dbReference type="SMART" id="SM00320">
    <property type="entry name" value="WD40"/>
    <property type="match status" value="4"/>
</dbReference>
<feature type="compositionally biased region" description="Polar residues" evidence="4">
    <location>
        <begin position="697"/>
        <end position="706"/>
    </location>
</feature>
<feature type="region of interest" description="Disordered" evidence="4">
    <location>
        <begin position="681"/>
        <end position="718"/>
    </location>
</feature>
<comment type="caution">
    <text evidence="5">The sequence shown here is derived from an EMBL/GenBank/DDBJ whole genome shotgun (WGS) entry which is preliminary data.</text>
</comment>
<dbReference type="RefSeq" id="XP_056066428.1">
    <property type="nucleotide sequence ID" value="XM_056219301.1"/>
</dbReference>
<dbReference type="AlphaFoldDB" id="A0A9W9C6P2"/>
<organism evidence="5 6">
    <name type="scientific">Didymosphaeria variabile</name>
    <dbReference type="NCBI Taxonomy" id="1932322"/>
    <lineage>
        <taxon>Eukaryota</taxon>
        <taxon>Fungi</taxon>
        <taxon>Dikarya</taxon>
        <taxon>Ascomycota</taxon>
        <taxon>Pezizomycotina</taxon>
        <taxon>Dothideomycetes</taxon>
        <taxon>Pleosporomycetidae</taxon>
        <taxon>Pleosporales</taxon>
        <taxon>Massarineae</taxon>
        <taxon>Didymosphaeriaceae</taxon>
        <taxon>Didymosphaeria</taxon>
    </lineage>
</organism>
<dbReference type="Pfam" id="PF00400">
    <property type="entry name" value="WD40"/>
    <property type="match status" value="1"/>
</dbReference>
<reference evidence="5" key="1">
    <citation type="submission" date="2022-10" db="EMBL/GenBank/DDBJ databases">
        <title>Tapping the CABI collections for fungal endophytes: first genome assemblies for Collariella, Neodidymelliopsis, Ascochyta clinopodiicola, Didymella pomorum, Didymosphaeria variabile, Neocosmospora piperis and Neocucurbitaria cava.</title>
        <authorList>
            <person name="Hill R."/>
        </authorList>
    </citation>
    <scope>NUCLEOTIDE SEQUENCE</scope>
    <source>
        <strain evidence="5">IMI 356815</strain>
    </source>
</reference>
<evidence type="ECO:0000313" key="5">
    <source>
        <dbReference type="EMBL" id="KAJ4346628.1"/>
    </source>
</evidence>
<dbReference type="OrthoDB" id="25131at2759"/>
<evidence type="ECO:0000256" key="3">
    <source>
        <dbReference type="PROSITE-ProRule" id="PRU00221"/>
    </source>
</evidence>
<dbReference type="InterPro" id="IPR001680">
    <property type="entry name" value="WD40_rpt"/>
</dbReference>
<evidence type="ECO:0008006" key="7">
    <source>
        <dbReference type="Google" id="ProtNLM"/>
    </source>
</evidence>
<sequence>MSASQHGQSDLGLAPNSYIYRVISTAPRQDPLTYGGTGQLAAIASDDSLRFFDPATLNVLPNGIVKNVNEKVTCLERGNDQPSNLVTTAGRDGLINLWDKRSPGKAVAQIQSPQKLISSLVCNSETSFIAAGIENPEDGPRGSPVYIWDQRNPQAPVREYVDSHTDTVTDLQIHPSLPNLLLSASTDGLINVFDFTQADEDDALYQVVNHRSAIARAGFMFPTTDIYAMGTDETLSFYALQSQDEEKEEPKPKAYGDTREQLGCEYLAKMHWVGDKAYLATGKHSSSDLTLYFVHKNAQGGPLDYICNPQQPIRFQGAHGEEIVRDLFTDVSTLTTYTCGEDGFVRSWKMPSGSTMEVDEEAAEPKSKSKDRKEKRKDKKKDKRKGEEGRSAFNQGVAKGTRLLNLFTTHDAEQSIFTAHSDLGRYGYTETTQYGKFAFEPLRACLQGLGVDDKTSDNGGRNVRVYHEHSQDTLVKQIAYPFSSAYFSQIVNHEDGVLIAYSNTTAQYMLEDNSEARWPPLYHWSDVAFLQFLGASTITPASPMKLNYIIQHAIQNLTTLAMLEDVLALQILGFQRAWPETLPTWPGIDIGMDTDEGKAILSTPNGCGTAWLLAQHKVQFGLKTVEKVTVFAESKGDHYRGPSLVFWLKDLSPEGGEKENVIIPDKIVALEALTTDDIVSEASKDPVMPPIRRRGSQCDTSESDPNVYTPPDSDYDGW</sequence>
<dbReference type="InterPro" id="IPR036322">
    <property type="entry name" value="WD40_repeat_dom_sf"/>
</dbReference>
<feature type="region of interest" description="Disordered" evidence="4">
    <location>
        <begin position="354"/>
        <end position="394"/>
    </location>
</feature>
<proteinExistence type="predicted"/>
<keyword evidence="2" id="KW-0677">Repeat</keyword>
<protein>
    <recommendedName>
        <fullName evidence="7">WD40 repeat-like protein</fullName>
    </recommendedName>
</protein>
<dbReference type="PANTHER" id="PTHR22889:SF0">
    <property type="entry name" value="WD REPEAT-CONTAINING PROTEIN 89"/>
    <property type="match status" value="1"/>
</dbReference>
<feature type="repeat" description="WD" evidence="3">
    <location>
        <begin position="161"/>
        <end position="203"/>
    </location>
</feature>
<dbReference type="InterPro" id="IPR015943">
    <property type="entry name" value="WD40/YVTN_repeat-like_dom_sf"/>
</dbReference>
<dbReference type="PROSITE" id="PS50082">
    <property type="entry name" value="WD_REPEATS_2"/>
    <property type="match status" value="1"/>
</dbReference>
<accession>A0A9W9C6P2</accession>
<dbReference type="GeneID" id="80914089"/>
<dbReference type="PANTHER" id="PTHR22889">
    <property type="entry name" value="WD REPEAT-CONTAINING PROTEIN 89"/>
    <property type="match status" value="1"/>
</dbReference>
<feature type="compositionally biased region" description="Basic and acidic residues" evidence="4">
    <location>
        <begin position="363"/>
        <end position="372"/>
    </location>
</feature>
<evidence type="ECO:0000256" key="1">
    <source>
        <dbReference type="ARBA" id="ARBA00022574"/>
    </source>
</evidence>